<protein>
    <recommendedName>
        <fullName evidence="4 6">Signal peptidase I</fullName>
        <ecNumber evidence="4 6">3.4.21.89</ecNumber>
    </recommendedName>
</protein>
<evidence type="ECO:0000256" key="2">
    <source>
        <dbReference type="ARBA" id="ARBA00004401"/>
    </source>
</evidence>
<evidence type="ECO:0000313" key="9">
    <source>
        <dbReference type="Proteomes" id="UP001523262"/>
    </source>
</evidence>
<dbReference type="EC" id="3.4.21.89" evidence="4 6"/>
<dbReference type="PROSITE" id="PS00760">
    <property type="entry name" value="SPASE_I_2"/>
    <property type="match status" value="1"/>
</dbReference>
<organism evidence="8 9">
    <name type="scientific">Neobacillus pocheonensis</name>
    <dbReference type="NCBI Taxonomy" id="363869"/>
    <lineage>
        <taxon>Bacteria</taxon>
        <taxon>Bacillati</taxon>
        <taxon>Bacillota</taxon>
        <taxon>Bacilli</taxon>
        <taxon>Bacillales</taxon>
        <taxon>Bacillaceae</taxon>
        <taxon>Neobacillus</taxon>
    </lineage>
</organism>
<evidence type="ECO:0000256" key="4">
    <source>
        <dbReference type="ARBA" id="ARBA00013208"/>
    </source>
</evidence>
<dbReference type="CDD" id="cd06530">
    <property type="entry name" value="S26_SPase_I"/>
    <property type="match status" value="1"/>
</dbReference>
<keyword evidence="6" id="KW-0472">Membrane</keyword>
<dbReference type="InterPro" id="IPR019533">
    <property type="entry name" value="Peptidase_S26"/>
</dbReference>
<dbReference type="Gene3D" id="2.10.109.10">
    <property type="entry name" value="Umud Fragment, subunit A"/>
    <property type="match status" value="1"/>
</dbReference>
<evidence type="ECO:0000256" key="6">
    <source>
        <dbReference type="RuleBase" id="RU362042"/>
    </source>
</evidence>
<evidence type="ECO:0000256" key="5">
    <source>
        <dbReference type="ARBA" id="ARBA00022801"/>
    </source>
</evidence>
<accession>A0ABT0WEL4</accession>
<dbReference type="Pfam" id="PF10502">
    <property type="entry name" value="Peptidase_S26"/>
    <property type="match status" value="1"/>
</dbReference>
<dbReference type="GO" id="GO:0009003">
    <property type="term" value="F:signal peptidase activity"/>
    <property type="evidence" value="ECO:0007669"/>
    <property type="project" value="UniProtKB-EC"/>
</dbReference>
<feature type="transmembrane region" description="Helical" evidence="6">
    <location>
        <begin position="20"/>
        <end position="43"/>
    </location>
</feature>
<dbReference type="PANTHER" id="PTHR43390">
    <property type="entry name" value="SIGNAL PEPTIDASE I"/>
    <property type="match status" value="1"/>
</dbReference>
<dbReference type="PANTHER" id="PTHR43390:SF1">
    <property type="entry name" value="CHLOROPLAST PROCESSING PEPTIDASE"/>
    <property type="match status" value="1"/>
</dbReference>
<comment type="caution">
    <text evidence="8">The sequence shown here is derived from an EMBL/GenBank/DDBJ whole genome shotgun (WGS) entry which is preliminary data.</text>
</comment>
<dbReference type="InterPro" id="IPR019757">
    <property type="entry name" value="Pept_S26A_signal_pept_1_Lys-AS"/>
</dbReference>
<name>A0ABT0WEL4_9BACI</name>
<keyword evidence="6" id="KW-0645">Protease</keyword>
<comment type="subcellular location">
    <subcellularLocation>
        <location evidence="2">Cell membrane</location>
        <topology evidence="2">Single-pass type II membrane protein</topology>
    </subcellularLocation>
    <subcellularLocation>
        <location evidence="6">Membrane</location>
        <topology evidence="6">Single-pass type II membrane protein</topology>
    </subcellularLocation>
</comment>
<comment type="similarity">
    <text evidence="3 6">Belongs to the peptidase S26 family.</text>
</comment>
<gene>
    <name evidence="8" type="primary">lepB</name>
    <name evidence="8" type="ORF">NDK43_21845</name>
</gene>
<dbReference type="InterPro" id="IPR000223">
    <property type="entry name" value="Pept_S26A_signal_pept_1"/>
</dbReference>
<comment type="catalytic activity">
    <reaction evidence="1 6">
        <text>Cleavage of hydrophobic, N-terminal signal or leader sequences from secreted and periplasmic proteins.</text>
        <dbReference type="EC" id="3.4.21.89"/>
    </reaction>
</comment>
<evidence type="ECO:0000256" key="1">
    <source>
        <dbReference type="ARBA" id="ARBA00000677"/>
    </source>
</evidence>
<keyword evidence="6" id="KW-1133">Transmembrane helix</keyword>
<evidence type="ECO:0000313" key="8">
    <source>
        <dbReference type="EMBL" id="MCM2534499.1"/>
    </source>
</evidence>
<dbReference type="Proteomes" id="UP001523262">
    <property type="component" value="Unassembled WGS sequence"/>
</dbReference>
<feature type="domain" description="Peptidase S26" evidence="7">
    <location>
        <begin position="17"/>
        <end position="180"/>
    </location>
</feature>
<dbReference type="InterPro" id="IPR019758">
    <property type="entry name" value="Pept_S26A_signal_pept_1_CS"/>
</dbReference>
<keyword evidence="5 6" id="KW-0378">Hydrolase</keyword>
<proteinExistence type="inferred from homology"/>
<sequence length="189" mass="21755">MVNVNTSKESKTKSEILSWIKTIALALILTWLISNFLFEVVVVNGESMMPNLQNGNRLIISKVSPIHRFDEIVFKAPDSNENYVKRVIGLPGDTIEMKNDTLYIDGKKYLEPYLNQYKKTLTVSDKMTNDFTLEEITHKSHVPNGYVFVLGDNRLVSKDSRHFGFVPEKSIKGKIELRIWQFNEFGKPQ</sequence>
<dbReference type="PRINTS" id="PR00727">
    <property type="entry name" value="LEADERPTASE"/>
</dbReference>
<evidence type="ECO:0000259" key="7">
    <source>
        <dbReference type="Pfam" id="PF10502"/>
    </source>
</evidence>
<dbReference type="NCBIfam" id="TIGR02227">
    <property type="entry name" value="sigpep_I_bact"/>
    <property type="match status" value="1"/>
</dbReference>
<dbReference type="PROSITE" id="PS00761">
    <property type="entry name" value="SPASE_I_3"/>
    <property type="match status" value="1"/>
</dbReference>
<dbReference type="SUPFAM" id="SSF51306">
    <property type="entry name" value="LexA/Signal peptidase"/>
    <property type="match status" value="1"/>
</dbReference>
<keyword evidence="6" id="KW-0812">Transmembrane</keyword>
<reference evidence="8 9" key="1">
    <citation type="submission" date="2022-06" db="EMBL/GenBank/DDBJ databases">
        <authorList>
            <person name="Jeon C.O."/>
        </authorList>
    </citation>
    <scope>NUCLEOTIDE SEQUENCE [LARGE SCALE GENOMIC DNA]</scope>
    <source>
        <strain evidence="8 9">KCTC 13943</strain>
    </source>
</reference>
<dbReference type="InterPro" id="IPR036286">
    <property type="entry name" value="LexA/Signal_pep-like_sf"/>
</dbReference>
<evidence type="ECO:0000256" key="3">
    <source>
        <dbReference type="ARBA" id="ARBA00009370"/>
    </source>
</evidence>
<dbReference type="EMBL" id="JAMQCR010000002">
    <property type="protein sequence ID" value="MCM2534499.1"/>
    <property type="molecule type" value="Genomic_DNA"/>
</dbReference>
<keyword evidence="9" id="KW-1185">Reference proteome</keyword>